<name>A0A7W8MRL0_9BACT</name>
<keyword evidence="2" id="KW-1185">Reference proteome</keyword>
<reference evidence="1" key="1">
    <citation type="submission" date="2020-08" db="EMBL/GenBank/DDBJ databases">
        <title>Genomic Encyclopedia of Type Strains, Phase IV (KMG-V): Genome sequencing to study the core and pangenomes of soil and plant-associated prokaryotes.</title>
        <authorList>
            <person name="Whitman W."/>
        </authorList>
    </citation>
    <scope>NUCLEOTIDE SEQUENCE [LARGE SCALE GENOMIC DNA]</scope>
    <source>
        <strain evidence="1">M8UP27</strain>
    </source>
</reference>
<sequence>MIRGMSELKGKFDIAPAKVSVTVCKSLVEVERDSFNRAMLDFTSCCPVGAFSTSRHMPYGNYRLH</sequence>
<evidence type="ECO:0000313" key="1">
    <source>
        <dbReference type="EMBL" id="MBB5317951.1"/>
    </source>
</evidence>
<proteinExistence type="predicted"/>
<dbReference type="Proteomes" id="UP000568106">
    <property type="component" value="Unassembled WGS sequence"/>
</dbReference>
<comment type="caution">
    <text evidence="1">The sequence shown here is derived from an EMBL/GenBank/DDBJ whole genome shotgun (WGS) entry which is preliminary data.</text>
</comment>
<evidence type="ECO:0000313" key="2">
    <source>
        <dbReference type="Proteomes" id="UP000568106"/>
    </source>
</evidence>
<dbReference type="EMBL" id="JACHDY010000003">
    <property type="protein sequence ID" value="MBB5317951.1"/>
    <property type="molecule type" value="Genomic_DNA"/>
</dbReference>
<dbReference type="AlphaFoldDB" id="A0A7W8MRL0"/>
<gene>
    <name evidence="1" type="ORF">HDF09_002637</name>
</gene>
<organism evidence="1 2">
    <name type="scientific">Tunturiibacter empetritectus</name>
    <dbReference type="NCBI Taxonomy" id="3069691"/>
    <lineage>
        <taxon>Bacteria</taxon>
        <taxon>Pseudomonadati</taxon>
        <taxon>Acidobacteriota</taxon>
        <taxon>Terriglobia</taxon>
        <taxon>Terriglobales</taxon>
        <taxon>Acidobacteriaceae</taxon>
        <taxon>Tunturiibacter</taxon>
    </lineage>
</organism>
<accession>A0A7W8MRL0</accession>
<protein>
    <submittedName>
        <fullName evidence="1">Uncharacterized protein</fullName>
    </submittedName>
</protein>